<organism evidence="1 2">
    <name type="scientific">Paralimibaculum aggregatum</name>
    <dbReference type="NCBI Taxonomy" id="3036245"/>
    <lineage>
        <taxon>Bacteria</taxon>
        <taxon>Pseudomonadati</taxon>
        <taxon>Pseudomonadota</taxon>
        <taxon>Alphaproteobacteria</taxon>
        <taxon>Rhodobacterales</taxon>
        <taxon>Paracoccaceae</taxon>
        <taxon>Paralimibaculum</taxon>
    </lineage>
</organism>
<evidence type="ECO:0008006" key="3">
    <source>
        <dbReference type="Google" id="ProtNLM"/>
    </source>
</evidence>
<dbReference type="Proteomes" id="UP001239909">
    <property type="component" value="Unassembled WGS sequence"/>
</dbReference>
<comment type="caution">
    <text evidence="1">The sequence shown here is derived from an EMBL/GenBank/DDBJ whole genome shotgun (WGS) entry which is preliminary data.</text>
</comment>
<dbReference type="InterPro" id="IPR021484">
    <property type="entry name" value="DUF3137"/>
</dbReference>
<reference evidence="1 2" key="1">
    <citation type="submission" date="2023-04" db="EMBL/GenBank/DDBJ databases">
        <title>Marinoamorphus aggregata gen. nov., sp. Nov., isolate from tissue of brittle star Ophioplocus japonicus.</title>
        <authorList>
            <person name="Kawano K."/>
            <person name="Sawayama S."/>
            <person name="Nakagawa S."/>
        </authorList>
    </citation>
    <scope>NUCLEOTIDE SEQUENCE [LARGE SCALE GENOMIC DNA]</scope>
    <source>
        <strain evidence="1 2">NKW23</strain>
    </source>
</reference>
<dbReference type="Pfam" id="PF11335">
    <property type="entry name" value="DUF3137"/>
    <property type="match status" value="1"/>
</dbReference>
<dbReference type="EMBL" id="BSYI01000024">
    <property type="protein sequence ID" value="GMG83781.1"/>
    <property type="molecule type" value="Genomic_DNA"/>
</dbReference>
<proteinExistence type="predicted"/>
<dbReference type="RefSeq" id="WP_285672584.1">
    <property type="nucleotide sequence ID" value="NZ_BSYI01000024.1"/>
</dbReference>
<evidence type="ECO:0000313" key="1">
    <source>
        <dbReference type="EMBL" id="GMG83781.1"/>
    </source>
</evidence>
<accession>A0ABQ6LRG7</accession>
<name>A0ABQ6LRG7_9RHOB</name>
<gene>
    <name evidence="1" type="ORF">LNKW23_29950</name>
</gene>
<evidence type="ECO:0000313" key="2">
    <source>
        <dbReference type="Proteomes" id="UP001239909"/>
    </source>
</evidence>
<protein>
    <recommendedName>
        <fullName evidence="3">DUF3137 domain-containing protein</fullName>
    </recommendedName>
</protein>
<keyword evidence="2" id="KW-1185">Reference proteome</keyword>
<sequence length="318" mass="35064">MGEYSFTEQSPLEEGFEAVFHERIVPILERHEAERLTLKRKAQMWMGGTGVAGLGGAGAAAGFENVPVAITAAVAGGIGAFASRAVYQQRWKSGLGSELLPILCEFLGEMRYGDARINIGTFERLGVVPGHDSARTEDHVAGNHKGLDWALAEAHLKSRTRDSKGRTKTTTVFRGLVFQIAVVQPAPRIYFAKDRGSMFNWVSETFSGTRKGMEKLEIPDEEFEATYEVYSDDIAAARDYIGPGVIEGLKTLARNEAKRSYIAAAFEGDWFYLALPRSGDFLSLGSLFRPTTDIEQDLHNALWDLDLPRRAIDVITGR</sequence>